<accession>A0ABR8NPH2</accession>
<evidence type="ECO:0000313" key="3">
    <source>
        <dbReference type="EMBL" id="MBD3942555.1"/>
    </source>
</evidence>
<dbReference type="RefSeq" id="WP_191172183.1">
    <property type="nucleotide sequence ID" value="NZ_JACXZS010000008.1"/>
</dbReference>
<sequence>MSSKPTPGRFREGRAGNHAPAPQRRRRWPWVLVGVFVVLGALAGVGGIFASQALGVRDDLMAAKSQLGSLTEAYKKGDAAQMQSIGAEALRLTTKADATVEGPLWDVASALPVVGVNIAAVRSATEATHIIVRDALPSGIELLGIMSPDKLKVEGGGINLAPFQQAQQTLPQIKTVLASAQAKVSGIDRAALLPVVDDAVGQLISVVDQAGPMLDTVEKVLPIALRMAGSEGPRNYLVVFQNNAEIRATGGNAATSTLIHAENGKIEKVEDDSVEDFYNAGVTGRLRSDLPDETLALYEWDFTKNAQNFTRTPDFPTTAQMFSQLWTQTNDSQLDGVISMDPVALSYMLKASGPVPLKDGSEINADNAVKLLLNDTYEKFGTNGLAADAYFADVASRVFDKIASGSWEPTAMIDQLTRSVDEDRIYAWFPREDENALAVDLKIDGALTADNTKATQVGIYLNNASYSKLEYFLSTSLTVTCDAATRTMTTSLTMASTVPGSNMSGYRLGYRNPSMDLPRTTMILDTLYVAPPGSTITAISPADGDVKRWNRDGAEKGHPLASRTMLLKKGETKTVSFTTQLPEGDLGPLEVRYSPTVTQTPVTIDASCTAMFPAAK</sequence>
<keyword evidence="2" id="KW-0812">Transmembrane</keyword>
<feature type="transmembrane region" description="Helical" evidence="2">
    <location>
        <begin position="30"/>
        <end position="50"/>
    </location>
</feature>
<evidence type="ECO:0000256" key="2">
    <source>
        <dbReference type="SAM" id="Phobius"/>
    </source>
</evidence>
<dbReference type="EMBL" id="JACXZS010000008">
    <property type="protein sequence ID" value="MBD3942555.1"/>
    <property type="molecule type" value="Genomic_DNA"/>
</dbReference>
<keyword evidence="4" id="KW-1185">Reference proteome</keyword>
<name>A0ABR8NPH2_9MICO</name>
<evidence type="ECO:0000256" key="1">
    <source>
        <dbReference type="SAM" id="MobiDB-lite"/>
    </source>
</evidence>
<proteinExistence type="predicted"/>
<protein>
    <submittedName>
        <fullName evidence="3">DUF4012 domain-containing protein</fullName>
    </submittedName>
</protein>
<comment type="caution">
    <text evidence="3">The sequence shown here is derived from an EMBL/GenBank/DDBJ whole genome shotgun (WGS) entry which is preliminary data.</text>
</comment>
<dbReference type="Proteomes" id="UP000598426">
    <property type="component" value="Unassembled WGS sequence"/>
</dbReference>
<evidence type="ECO:0000313" key="4">
    <source>
        <dbReference type="Proteomes" id="UP000598426"/>
    </source>
</evidence>
<organism evidence="3 4">
    <name type="scientific">Microbacterium helvum</name>
    <dbReference type="NCBI Taxonomy" id="2773713"/>
    <lineage>
        <taxon>Bacteria</taxon>
        <taxon>Bacillati</taxon>
        <taxon>Actinomycetota</taxon>
        <taxon>Actinomycetes</taxon>
        <taxon>Micrococcales</taxon>
        <taxon>Microbacteriaceae</taxon>
        <taxon>Microbacterium</taxon>
    </lineage>
</organism>
<dbReference type="InterPro" id="IPR025101">
    <property type="entry name" value="DUF4012"/>
</dbReference>
<keyword evidence="2" id="KW-0472">Membrane</keyword>
<keyword evidence="2" id="KW-1133">Transmembrane helix</keyword>
<dbReference type="Pfam" id="PF13196">
    <property type="entry name" value="DUF4012"/>
    <property type="match status" value="1"/>
</dbReference>
<reference evidence="3 4" key="1">
    <citation type="submission" date="2020-09" db="EMBL/GenBank/DDBJ databases">
        <title>Isolation and identification of active actinomycetes.</title>
        <authorList>
            <person name="Li X."/>
        </authorList>
    </citation>
    <scope>NUCLEOTIDE SEQUENCE [LARGE SCALE GENOMIC DNA]</scope>
    <source>
        <strain evidence="3 4">NEAU-LLC</strain>
    </source>
</reference>
<gene>
    <name evidence="3" type="ORF">IF188_12690</name>
</gene>
<feature type="region of interest" description="Disordered" evidence="1">
    <location>
        <begin position="1"/>
        <end position="21"/>
    </location>
</feature>